<comment type="caution">
    <text evidence="2">The sequence shown here is derived from an EMBL/GenBank/DDBJ whole genome shotgun (WGS) entry which is preliminary data.</text>
</comment>
<proteinExistence type="predicted"/>
<feature type="domain" description="Tetracyclin repressor-like C-terminal" evidence="1">
    <location>
        <begin position="8"/>
        <end position="116"/>
    </location>
</feature>
<organism evidence="2 3">
    <name type="scientific">Nocardioides kongjuensis</name>
    <dbReference type="NCBI Taxonomy" id="349522"/>
    <lineage>
        <taxon>Bacteria</taxon>
        <taxon>Bacillati</taxon>
        <taxon>Actinomycetota</taxon>
        <taxon>Actinomycetes</taxon>
        <taxon>Propionibacteriales</taxon>
        <taxon>Nocardioidaceae</taxon>
        <taxon>Nocardioides</taxon>
    </lineage>
</organism>
<gene>
    <name evidence="2" type="ORF">BJ958_001154</name>
</gene>
<reference evidence="2 3" key="1">
    <citation type="submission" date="2020-07" db="EMBL/GenBank/DDBJ databases">
        <title>Sequencing the genomes of 1000 actinobacteria strains.</title>
        <authorList>
            <person name="Klenk H.-P."/>
        </authorList>
    </citation>
    <scope>NUCLEOTIDE SEQUENCE [LARGE SCALE GENOMIC DNA]</scope>
    <source>
        <strain evidence="2 3">DSM 19082</strain>
    </source>
</reference>
<dbReference type="SUPFAM" id="SSF48498">
    <property type="entry name" value="Tetracyclin repressor-like, C-terminal domain"/>
    <property type="match status" value="1"/>
</dbReference>
<dbReference type="Gene3D" id="1.10.357.10">
    <property type="entry name" value="Tetracycline Repressor, domain 2"/>
    <property type="match status" value="1"/>
</dbReference>
<evidence type="ECO:0000259" key="1">
    <source>
        <dbReference type="Pfam" id="PF17920"/>
    </source>
</evidence>
<dbReference type="Pfam" id="PF17920">
    <property type="entry name" value="TetR_C_16"/>
    <property type="match status" value="1"/>
</dbReference>
<dbReference type="InterPro" id="IPR041678">
    <property type="entry name" value="TetR_C_16"/>
</dbReference>
<keyword evidence="3" id="KW-1185">Reference proteome</keyword>
<name>A0A852RFV2_9ACTN</name>
<dbReference type="RefSeq" id="WP_179725962.1">
    <property type="nucleotide sequence ID" value="NZ_BAABEF010000001.1"/>
</dbReference>
<dbReference type="EMBL" id="JACCBF010000001">
    <property type="protein sequence ID" value="NYD29608.1"/>
    <property type="molecule type" value="Genomic_DNA"/>
</dbReference>
<protein>
    <recommendedName>
        <fullName evidence="1">Tetracyclin repressor-like C-terminal domain-containing protein</fullName>
    </recommendedName>
</protein>
<accession>A0A852RFV2</accession>
<dbReference type="InterPro" id="IPR036271">
    <property type="entry name" value="Tet_transcr_reg_TetR-rel_C_sf"/>
</dbReference>
<dbReference type="Proteomes" id="UP000582231">
    <property type="component" value="Unassembled WGS sequence"/>
</dbReference>
<evidence type="ECO:0000313" key="3">
    <source>
        <dbReference type="Proteomes" id="UP000582231"/>
    </source>
</evidence>
<sequence length="166" mass="18284">MHSLDPTEDFAIRLVRRFLLLCEHPRTRQRMLRLVRQSTQVGPDAPKLYGWINRAVLHPRFQPVVERRSMSAMKAELVASQLIGLAMTRYVLKIEPLASAPVDDVVAMVAPAVNAALQGPDAFTAVVGGDAPEPAVAARRRRLVRAPRLPGAGAVRRTAARVRVRA</sequence>
<dbReference type="AlphaFoldDB" id="A0A852RFV2"/>
<evidence type="ECO:0000313" key="2">
    <source>
        <dbReference type="EMBL" id="NYD29608.1"/>
    </source>
</evidence>